<dbReference type="SUPFAM" id="SSF55186">
    <property type="entry name" value="ThrRS/AlaRS common domain"/>
    <property type="match status" value="1"/>
</dbReference>
<dbReference type="EMBL" id="RSDW01000001">
    <property type="protein sequence ID" value="RSL17665.1"/>
    <property type="molecule type" value="Genomic_DNA"/>
</dbReference>
<evidence type="ECO:0000256" key="8">
    <source>
        <dbReference type="ARBA" id="ARBA00022884"/>
    </source>
</evidence>
<keyword evidence="7 11" id="KW-0067">ATP-binding</keyword>
<keyword evidence="6 11" id="KW-0862">Zinc</keyword>
<dbReference type="FunFam" id="3.10.310.40:FF:000001">
    <property type="entry name" value="Alanine--tRNA ligase"/>
    <property type="match status" value="1"/>
</dbReference>
<evidence type="ECO:0000256" key="1">
    <source>
        <dbReference type="ARBA" id="ARBA00008226"/>
    </source>
</evidence>
<evidence type="ECO:0000256" key="12">
    <source>
        <dbReference type="SAM" id="Coils"/>
    </source>
</evidence>
<dbReference type="EC" id="6.1.1.7" evidence="11"/>
<protein>
    <recommendedName>
        <fullName evidence="11">Alanine--tRNA ligase</fullName>
        <ecNumber evidence="11">6.1.1.7</ecNumber>
    </recommendedName>
    <alternativeName>
        <fullName evidence="11">Alanyl-tRNA synthetase</fullName>
        <shortName evidence="11">AlaRS</shortName>
    </alternativeName>
</protein>
<dbReference type="InterPro" id="IPR018164">
    <property type="entry name" value="Ala-tRNA-synth_IIc_N"/>
</dbReference>
<dbReference type="GO" id="GO:0045892">
    <property type="term" value="P:negative regulation of DNA-templated transcription"/>
    <property type="evidence" value="ECO:0007669"/>
    <property type="project" value="TreeGrafter"/>
</dbReference>
<keyword evidence="8 11" id="KW-0694">RNA-binding</keyword>
<feature type="binding site" evidence="11">
    <location>
        <position position="598"/>
    </location>
    <ligand>
        <name>Zn(2+)</name>
        <dbReference type="ChEBI" id="CHEBI:29105"/>
    </ligand>
</feature>
<comment type="cofactor">
    <cofactor evidence="11">
        <name>Zn(2+)</name>
        <dbReference type="ChEBI" id="CHEBI:29105"/>
    </cofactor>
    <text evidence="11">Binds 1 zinc ion per subunit.</text>
</comment>
<dbReference type="PROSITE" id="PS50860">
    <property type="entry name" value="AA_TRNA_LIGASE_II_ALA"/>
    <property type="match status" value="1"/>
</dbReference>
<dbReference type="AlphaFoldDB" id="A0A428ML82"/>
<dbReference type="PRINTS" id="PR00980">
    <property type="entry name" value="TRNASYNTHALA"/>
</dbReference>
<evidence type="ECO:0000256" key="4">
    <source>
        <dbReference type="ARBA" id="ARBA00022723"/>
    </source>
</evidence>
<dbReference type="GO" id="GO:0008270">
    <property type="term" value="F:zinc ion binding"/>
    <property type="evidence" value="ECO:0007669"/>
    <property type="project" value="UniProtKB-UniRule"/>
</dbReference>
<dbReference type="GO" id="GO:0005524">
    <property type="term" value="F:ATP binding"/>
    <property type="evidence" value="ECO:0007669"/>
    <property type="project" value="UniProtKB-UniRule"/>
</dbReference>
<feature type="binding site" evidence="11">
    <location>
        <position position="602"/>
    </location>
    <ligand>
        <name>Zn(2+)</name>
        <dbReference type="ChEBI" id="CHEBI:29105"/>
    </ligand>
</feature>
<dbReference type="InterPro" id="IPR050058">
    <property type="entry name" value="Ala-tRNA_ligase"/>
</dbReference>
<dbReference type="Gene3D" id="3.30.54.20">
    <property type="match status" value="1"/>
</dbReference>
<dbReference type="GO" id="GO:0002161">
    <property type="term" value="F:aminoacyl-tRNA deacylase activity"/>
    <property type="evidence" value="ECO:0007669"/>
    <property type="project" value="TreeGrafter"/>
</dbReference>
<dbReference type="InterPro" id="IPR023033">
    <property type="entry name" value="Ala_tRNA_ligase_euk/bac"/>
</dbReference>
<evidence type="ECO:0000256" key="5">
    <source>
        <dbReference type="ARBA" id="ARBA00022741"/>
    </source>
</evidence>
<comment type="similarity">
    <text evidence="1 11">Belongs to the class-II aminoacyl-tRNA synthetase family.</text>
</comment>
<keyword evidence="10 11" id="KW-0030">Aminoacyl-tRNA synthetase</keyword>
<evidence type="ECO:0000256" key="11">
    <source>
        <dbReference type="HAMAP-Rule" id="MF_00036"/>
    </source>
</evidence>
<evidence type="ECO:0000256" key="2">
    <source>
        <dbReference type="ARBA" id="ARBA00022555"/>
    </source>
</evidence>
<dbReference type="GO" id="GO:0006419">
    <property type="term" value="P:alanyl-tRNA aminoacylation"/>
    <property type="evidence" value="ECO:0007669"/>
    <property type="project" value="UniProtKB-UniRule"/>
</dbReference>
<comment type="function">
    <text evidence="11">Catalyzes the attachment of alanine to tRNA(Ala) in a two-step reaction: alanine is first activated by ATP to form Ala-AMP and then transferred to the acceptor end of tRNA(Ala). Also edits incorrectly charged Ser-tRNA(Ala) and Gly-tRNA(Ala) via its editing domain.</text>
</comment>
<evidence type="ECO:0000256" key="6">
    <source>
        <dbReference type="ARBA" id="ARBA00022833"/>
    </source>
</evidence>
<dbReference type="InterPro" id="IPR045864">
    <property type="entry name" value="aa-tRNA-synth_II/BPL/LPL"/>
</dbReference>
<keyword evidence="2 11" id="KW-0820">tRNA-binding</keyword>
<keyword evidence="3 11" id="KW-0436">Ligase</keyword>
<dbReference type="InterPro" id="IPR018163">
    <property type="entry name" value="Thr/Ala-tRNA-synth_IIc_edit"/>
</dbReference>
<sequence length="916" mass="99081">MRGCVAGCRARAVCPFALVDFKSMNYRSGSQIREDFLRFFEGKGHRRVHSSSLVPANDPTLLFTNAGMNQFKDVFLGAEKRDYSRAASSQKCVRAGGKHNDLENVGFTRRHHTFFEMLGNFSFGDYFKKDAIAFAWELLTSKEWFGIDPSRLYCTIFEGDEGVPRDAEAYQYWLEVGVPAERIFELGAKDNFWAMGDTGPCGPCSEIYYDLGVEASEFGKDLPFGEDEQRYVEIWNLVFMQFDRTVTASGPLLTPLPKPSIDTGMGLERIACVLQGVLSNFETDLFTPLIKRAEELTGHKVEADHEVDDRSRASLRIIADHARAATFLISDGVLPANEGRGYVLRKILRRGIRHGRLLGQEKPFMHEMVFAVRDEMGVAYPELKESAERVAKVVLAEEQQFARTLELGLKQMNEETLRSGALAFRLYETFGMPLDFMVDAARDAGIPFDMAGFEAAKEEEQARARASWKGGAQKSAAPVYRELAKTEFEGYSALRVDGARVLALVKDGVGVPELKGGELGEVVLDATSFYADSGGQVGDVGWLYSEDHNSVVAEVSGATKPVQGVFAHKVRANQTIAVGDTVDTVVDATNRLATERNHTGTHLLHAALREVLGKHVKQAGSLVDASRLRFDFSHFTSVAEEELQEIENIVNGQVLANTKVETMVDVPIDIAVNELGAMALFGEKYGERVRVVKIGDFSTELCGGTHTGATGEIGLIKLVGEGSVSSGVRRVEAVSGTGALSEFRRGFDVARVVGQLVGATDVAPADALRHRIAAQEEEMKKLRRELDQVRMKAASSSVADAAGSAVDVKGVKVLAQRVDGVEKSQMRELVDQLRGKLGSGVVVLGAAADGKVALIVGVTKDLTSRVQAGKVVGQLAALVGGKGGGRPDLAEAGGSDAGALDGALTKAAGVVEGLLS</sequence>
<dbReference type="SUPFAM" id="SSF101353">
    <property type="entry name" value="Putative anticodon-binding domain of alanyl-tRNA synthetase (AlaRS)"/>
    <property type="match status" value="1"/>
</dbReference>
<dbReference type="Gene3D" id="3.10.310.40">
    <property type="match status" value="1"/>
</dbReference>
<dbReference type="InterPro" id="IPR009000">
    <property type="entry name" value="Transl_B-barrel_sf"/>
</dbReference>
<keyword evidence="9 11" id="KW-0648">Protein biosynthesis</keyword>
<comment type="subcellular location">
    <subcellularLocation>
        <location evidence="11">Cytoplasm</location>
    </subcellularLocation>
</comment>
<evidence type="ECO:0000256" key="10">
    <source>
        <dbReference type="ARBA" id="ARBA00023146"/>
    </source>
</evidence>
<dbReference type="InterPro" id="IPR003156">
    <property type="entry name" value="DHHA1_dom"/>
</dbReference>
<evidence type="ECO:0000256" key="9">
    <source>
        <dbReference type="ARBA" id="ARBA00022917"/>
    </source>
</evidence>
<dbReference type="Gene3D" id="2.40.30.130">
    <property type="match status" value="1"/>
</dbReference>
<organism evidence="14 15">
    <name type="scientific">Edaphobacter aggregans</name>
    <dbReference type="NCBI Taxonomy" id="570835"/>
    <lineage>
        <taxon>Bacteria</taxon>
        <taxon>Pseudomonadati</taxon>
        <taxon>Acidobacteriota</taxon>
        <taxon>Terriglobia</taxon>
        <taxon>Terriglobales</taxon>
        <taxon>Acidobacteriaceae</taxon>
        <taxon>Edaphobacter</taxon>
    </lineage>
</organism>
<dbReference type="FunFam" id="3.30.54.20:FF:000001">
    <property type="entry name" value="Alanine--tRNA ligase"/>
    <property type="match status" value="1"/>
</dbReference>
<evidence type="ECO:0000313" key="14">
    <source>
        <dbReference type="EMBL" id="RSL17665.1"/>
    </source>
</evidence>
<evidence type="ECO:0000259" key="13">
    <source>
        <dbReference type="PROSITE" id="PS50860"/>
    </source>
</evidence>
<dbReference type="InterPro" id="IPR018162">
    <property type="entry name" value="Ala-tRNA-ligase_IIc_anticod-bd"/>
</dbReference>
<comment type="domain">
    <text evidence="11">Consists of three domains; the N-terminal catalytic domain, the editing domain and the C-terminal C-Ala domain. The editing domain removes incorrectly charged amino acids, while the C-Ala domain, along with tRNA(Ala), serves as a bridge to cooperatively bring together the editing and aminoacylation centers thus stimulating deacylation of misacylated tRNAs.</text>
</comment>
<dbReference type="PANTHER" id="PTHR11777">
    <property type="entry name" value="ALANYL-TRNA SYNTHETASE"/>
    <property type="match status" value="1"/>
</dbReference>
<keyword evidence="4 11" id="KW-0479">Metal-binding</keyword>
<dbReference type="Pfam" id="PF02272">
    <property type="entry name" value="DHHA1"/>
    <property type="match status" value="1"/>
</dbReference>
<dbReference type="InterPro" id="IPR012947">
    <property type="entry name" value="tRNA_SAD"/>
</dbReference>
<dbReference type="Proteomes" id="UP000269669">
    <property type="component" value="Unassembled WGS sequence"/>
</dbReference>
<dbReference type="FunFam" id="3.30.980.10:FF:000004">
    <property type="entry name" value="Alanine--tRNA ligase, cytoplasmic"/>
    <property type="match status" value="1"/>
</dbReference>
<gene>
    <name evidence="11" type="primary">alaS</name>
    <name evidence="14" type="ORF">EDE15_3201</name>
</gene>
<feature type="coiled-coil region" evidence="12">
    <location>
        <begin position="765"/>
        <end position="792"/>
    </location>
</feature>
<dbReference type="Pfam" id="PF01411">
    <property type="entry name" value="tRNA-synt_2c"/>
    <property type="match status" value="1"/>
</dbReference>
<dbReference type="Gene3D" id="3.30.980.10">
    <property type="entry name" value="Threonyl-trna Synthetase, Chain A, domain 2"/>
    <property type="match status" value="1"/>
</dbReference>
<evidence type="ECO:0000256" key="3">
    <source>
        <dbReference type="ARBA" id="ARBA00022598"/>
    </source>
</evidence>
<keyword evidence="11" id="KW-0963">Cytoplasm</keyword>
<keyword evidence="15" id="KW-1185">Reference proteome</keyword>
<dbReference type="NCBIfam" id="TIGR00344">
    <property type="entry name" value="alaS"/>
    <property type="match status" value="1"/>
</dbReference>
<dbReference type="SUPFAM" id="SSF55681">
    <property type="entry name" value="Class II aaRS and biotin synthetases"/>
    <property type="match status" value="1"/>
</dbReference>
<dbReference type="SUPFAM" id="SSF50447">
    <property type="entry name" value="Translation proteins"/>
    <property type="match status" value="1"/>
</dbReference>
<reference evidence="14 15" key="1">
    <citation type="submission" date="2018-12" db="EMBL/GenBank/DDBJ databases">
        <title>Sequencing of bacterial isolates from soil warming experiment in Harvard Forest, Massachusetts, USA.</title>
        <authorList>
            <person name="Deangelis K."/>
        </authorList>
    </citation>
    <scope>NUCLEOTIDE SEQUENCE [LARGE SCALE GENOMIC DNA]</scope>
    <source>
        <strain evidence="14 15">EB153</strain>
    </source>
</reference>
<dbReference type="Pfam" id="PF07973">
    <property type="entry name" value="tRNA_SAD"/>
    <property type="match status" value="1"/>
</dbReference>
<feature type="domain" description="Alanyl-transfer RNA synthetases family profile" evidence="13">
    <location>
        <begin position="27"/>
        <end position="745"/>
    </location>
</feature>
<accession>A0A428ML82</accession>
<evidence type="ECO:0000313" key="15">
    <source>
        <dbReference type="Proteomes" id="UP000269669"/>
    </source>
</evidence>
<feature type="binding site" evidence="11">
    <location>
        <position position="706"/>
    </location>
    <ligand>
        <name>Zn(2+)</name>
        <dbReference type="ChEBI" id="CHEBI:29105"/>
    </ligand>
</feature>
<dbReference type="HAMAP" id="MF_00036_B">
    <property type="entry name" value="Ala_tRNA_synth_B"/>
    <property type="match status" value="1"/>
</dbReference>
<proteinExistence type="inferred from homology"/>
<comment type="caution">
    <text evidence="14">The sequence shown here is derived from an EMBL/GenBank/DDBJ whole genome shotgun (WGS) entry which is preliminary data.</text>
</comment>
<dbReference type="Gene3D" id="3.30.930.10">
    <property type="entry name" value="Bira Bifunctional Protein, Domain 2"/>
    <property type="match status" value="1"/>
</dbReference>
<dbReference type="PANTHER" id="PTHR11777:SF9">
    <property type="entry name" value="ALANINE--TRNA LIGASE, CYTOPLASMIC"/>
    <property type="match status" value="1"/>
</dbReference>
<dbReference type="FunFam" id="3.30.930.10:FF:000004">
    <property type="entry name" value="Alanine--tRNA ligase"/>
    <property type="match status" value="1"/>
</dbReference>
<evidence type="ECO:0000256" key="7">
    <source>
        <dbReference type="ARBA" id="ARBA00022840"/>
    </source>
</evidence>
<keyword evidence="5 11" id="KW-0547">Nucleotide-binding</keyword>
<dbReference type="GO" id="GO:0000049">
    <property type="term" value="F:tRNA binding"/>
    <property type="evidence" value="ECO:0007669"/>
    <property type="project" value="UniProtKB-KW"/>
</dbReference>
<keyword evidence="12" id="KW-0175">Coiled coil</keyword>
<name>A0A428ML82_9BACT</name>
<feature type="binding site" evidence="11">
    <location>
        <position position="702"/>
    </location>
    <ligand>
        <name>Zn(2+)</name>
        <dbReference type="ChEBI" id="CHEBI:29105"/>
    </ligand>
</feature>
<comment type="catalytic activity">
    <reaction evidence="11">
        <text>tRNA(Ala) + L-alanine + ATP = L-alanyl-tRNA(Ala) + AMP + diphosphate</text>
        <dbReference type="Rhea" id="RHEA:12540"/>
        <dbReference type="Rhea" id="RHEA-COMP:9657"/>
        <dbReference type="Rhea" id="RHEA-COMP:9923"/>
        <dbReference type="ChEBI" id="CHEBI:30616"/>
        <dbReference type="ChEBI" id="CHEBI:33019"/>
        <dbReference type="ChEBI" id="CHEBI:57972"/>
        <dbReference type="ChEBI" id="CHEBI:78442"/>
        <dbReference type="ChEBI" id="CHEBI:78497"/>
        <dbReference type="ChEBI" id="CHEBI:456215"/>
        <dbReference type="EC" id="6.1.1.7"/>
    </reaction>
</comment>
<dbReference type="SMART" id="SM00863">
    <property type="entry name" value="tRNA_SAD"/>
    <property type="match status" value="1"/>
</dbReference>
<dbReference type="InterPro" id="IPR018165">
    <property type="entry name" value="Ala-tRNA-synth_IIc_core"/>
</dbReference>
<dbReference type="GO" id="GO:0004813">
    <property type="term" value="F:alanine-tRNA ligase activity"/>
    <property type="evidence" value="ECO:0007669"/>
    <property type="project" value="UniProtKB-UniRule"/>
</dbReference>
<dbReference type="InterPro" id="IPR002318">
    <property type="entry name" value="Ala-tRNA-lgiase_IIc"/>
</dbReference>
<dbReference type="CDD" id="cd00673">
    <property type="entry name" value="AlaRS_core"/>
    <property type="match status" value="1"/>
</dbReference>
<dbReference type="GO" id="GO:0005829">
    <property type="term" value="C:cytosol"/>
    <property type="evidence" value="ECO:0007669"/>
    <property type="project" value="TreeGrafter"/>
</dbReference>